<feature type="region of interest" description="Disordered" evidence="1">
    <location>
        <begin position="210"/>
        <end position="325"/>
    </location>
</feature>
<evidence type="ECO:0000256" key="1">
    <source>
        <dbReference type="SAM" id="MobiDB-lite"/>
    </source>
</evidence>
<name>A0A0L0TES3_ALLM3</name>
<feature type="compositionally biased region" description="Polar residues" evidence="1">
    <location>
        <begin position="210"/>
        <end position="221"/>
    </location>
</feature>
<feature type="domain" description="PB1" evidence="2">
    <location>
        <begin position="386"/>
        <end position="441"/>
    </location>
</feature>
<reference evidence="3 4" key="1">
    <citation type="submission" date="2009-11" db="EMBL/GenBank/DDBJ databases">
        <title>Annotation of Allomyces macrogynus ATCC 38327.</title>
        <authorList>
            <consortium name="The Broad Institute Genome Sequencing Platform"/>
            <person name="Russ C."/>
            <person name="Cuomo C."/>
            <person name="Burger G."/>
            <person name="Gray M.W."/>
            <person name="Holland P.W.H."/>
            <person name="King N."/>
            <person name="Lang F.B.F."/>
            <person name="Roger A.J."/>
            <person name="Ruiz-Trillo I."/>
            <person name="Young S.K."/>
            <person name="Zeng Q."/>
            <person name="Gargeya S."/>
            <person name="Fitzgerald M."/>
            <person name="Haas B."/>
            <person name="Abouelleil A."/>
            <person name="Alvarado L."/>
            <person name="Arachchi H.M."/>
            <person name="Berlin A."/>
            <person name="Chapman S.B."/>
            <person name="Gearin G."/>
            <person name="Goldberg J."/>
            <person name="Griggs A."/>
            <person name="Gujja S."/>
            <person name="Hansen M."/>
            <person name="Heiman D."/>
            <person name="Howarth C."/>
            <person name="Larimer J."/>
            <person name="Lui A."/>
            <person name="MacDonald P.J.P."/>
            <person name="McCowen C."/>
            <person name="Montmayeur A."/>
            <person name="Murphy C."/>
            <person name="Neiman D."/>
            <person name="Pearson M."/>
            <person name="Priest M."/>
            <person name="Roberts A."/>
            <person name="Saif S."/>
            <person name="Shea T."/>
            <person name="Sisk P."/>
            <person name="Stolte C."/>
            <person name="Sykes S."/>
            <person name="Wortman J."/>
            <person name="Nusbaum C."/>
            <person name="Birren B."/>
        </authorList>
    </citation>
    <scope>NUCLEOTIDE SEQUENCE [LARGE SCALE GENOMIC DNA]</scope>
    <source>
        <strain evidence="3 4">ATCC 38327</strain>
    </source>
</reference>
<dbReference type="OMA" id="TINDHRR"/>
<dbReference type="eggNOG" id="KOG4225">
    <property type="taxonomic scope" value="Eukaryota"/>
</dbReference>
<accession>A0A0L0TES3</accession>
<dbReference type="Gene3D" id="3.10.20.90">
    <property type="entry name" value="Phosphatidylinositol 3-kinase Catalytic Subunit, Chain A, domain 1"/>
    <property type="match status" value="1"/>
</dbReference>
<dbReference type="OrthoDB" id="9450131at2759"/>
<dbReference type="Pfam" id="PF00564">
    <property type="entry name" value="PB1"/>
    <property type="match status" value="1"/>
</dbReference>
<evidence type="ECO:0000259" key="2">
    <source>
        <dbReference type="Pfam" id="PF00564"/>
    </source>
</evidence>
<dbReference type="PRINTS" id="PR01217">
    <property type="entry name" value="PRICHEXTENSN"/>
</dbReference>
<sequence>MNSLKQELVQWHEACQAYDNGEYETALDLFNPILDSSRILFNVGMTTTITSPLLSSSSVSRTIFGQYSEAEALFQAALYSTRGNLVIDYRQLGLDFRLYACEVLFNQALAFAQIGETVAANLLLENARKGARTQEHEDRICAGVGHDGAEPFRVPLKCLFRPPAAKLSNMSKTRFVGHSKVVAAVRSDDRDLDAMKRLSIADEPVQAFSGTLTRTLQSPVATTPRDLPRDLPPRPPSRSQLPPPPHPPPSHPPPPHPAAQPASEPPSFISTRRLSSMGMFRPNPNRAVPRAAAAPSPRPTWPDEPKPKFRSLPPPPRPPPPSGEYARTQAMSLELRVIPVSSPPSSSPMDSPRVLSRPPSPGRTASHLSRSSVEKMRTRSSTMLHVKVHFGDTRMMLLPNDATFADLVQAIRTKFQTQVTFRPMFRDMDGELVTMTDDVDVAYAPFFVVF</sequence>
<dbReference type="PANTHER" id="PTHR15175:SF0">
    <property type="entry name" value="SH3 DOMAIN-CONTAINING PROTEIN C23A1.17"/>
    <property type="match status" value="1"/>
</dbReference>
<dbReference type="EMBL" id="GG745388">
    <property type="protein sequence ID" value="KNE73079.1"/>
    <property type="molecule type" value="Genomic_DNA"/>
</dbReference>
<dbReference type="PANTHER" id="PTHR15175">
    <property type="entry name" value="NEUTROPHIL CYTOSOLIC FACTOR 2, NEUTROPHIL NADPH OXIDASE FACTOR 2"/>
    <property type="match status" value="1"/>
</dbReference>
<feature type="compositionally biased region" description="Pro residues" evidence="1">
    <location>
        <begin position="233"/>
        <end position="258"/>
    </location>
</feature>
<proteinExistence type="predicted"/>
<dbReference type="Proteomes" id="UP000054350">
    <property type="component" value="Unassembled WGS sequence"/>
</dbReference>
<gene>
    <name evidence="3" type="ORF">AMAG_17233</name>
</gene>
<dbReference type="InterPro" id="IPR011990">
    <property type="entry name" value="TPR-like_helical_dom_sf"/>
</dbReference>
<keyword evidence="4" id="KW-1185">Reference proteome</keyword>
<dbReference type="VEuPathDB" id="FungiDB:AMAG_17233"/>
<organism evidence="3 4">
    <name type="scientific">Allomyces macrogynus (strain ATCC 38327)</name>
    <name type="common">Allomyces javanicus var. macrogynus</name>
    <dbReference type="NCBI Taxonomy" id="578462"/>
    <lineage>
        <taxon>Eukaryota</taxon>
        <taxon>Fungi</taxon>
        <taxon>Fungi incertae sedis</taxon>
        <taxon>Blastocladiomycota</taxon>
        <taxon>Blastocladiomycetes</taxon>
        <taxon>Blastocladiales</taxon>
        <taxon>Blastocladiaceae</taxon>
        <taxon>Allomyces</taxon>
    </lineage>
</organism>
<dbReference type="SUPFAM" id="SSF54277">
    <property type="entry name" value="CAD &amp; PB1 domains"/>
    <property type="match status" value="1"/>
</dbReference>
<evidence type="ECO:0000313" key="4">
    <source>
        <dbReference type="Proteomes" id="UP000054350"/>
    </source>
</evidence>
<protein>
    <recommendedName>
        <fullName evidence="2">PB1 domain-containing protein</fullName>
    </recommendedName>
</protein>
<feature type="compositionally biased region" description="Pro residues" evidence="1">
    <location>
        <begin position="312"/>
        <end position="322"/>
    </location>
</feature>
<dbReference type="InterPro" id="IPR051864">
    <property type="entry name" value="NCF2_NOXA1"/>
</dbReference>
<evidence type="ECO:0000313" key="3">
    <source>
        <dbReference type="EMBL" id="KNE73079.1"/>
    </source>
</evidence>
<dbReference type="AlphaFoldDB" id="A0A0L0TES3"/>
<dbReference type="InterPro" id="IPR000270">
    <property type="entry name" value="PB1_dom"/>
</dbReference>
<dbReference type="STRING" id="578462.A0A0L0TES3"/>
<dbReference type="Gene3D" id="1.25.40.10">
    <property type="entry name" value="Tetratricopeptide repeat domain"/>
    <property type="match status" value="1"/>
</dbReference>
<feature type="compositionally biased region" description="Low complexity" evidence="1">
    <location>
        <begin position="281"/>
        <end position="295"/>
    </location>
</feature>
<reference evidence="4" key="2">
    <citation type="submission" date="2009-11" db="EMBL/GenBank/DDBJ databases">
        <title>The Genome Sequence of Allomyces macrogynus strain ATCC 38327.</title>
        <authorList>
            <consortium name="The Broad Institute Genome Sequencing Platform"/>
            <person name="Russ C."/>
            <person name="Cuomo C."/>
            <person name="Shea T."/>
            <person name="Young S.K."/>
            <person name="Zeng Q."/>
            <person name="Koehrsen M."/>
            <person name="Haas B."/>
            <person name="Borodovsky M."/>
            <person name="Guigo R."/>
            <person name="Alvarado L."/>
            <person name="Berlin A."/>
            <person name="Borenstein D."/>
            <person name="Chen Z."/>
            <person name="Engels R."/>
            <person name="Freedman E."/>
            <person name="Gellesch M."/>
            <person name="Goldberg J."/>
            <person name="Griggs A."/>
            <person name="Gujja S."/>
            <person name="Heiman D."/>
            <person name="Hepburn T."/>
            <person name="Howarth C."/>
            <person name="Jen D."/>
            <person name="Larson L."/>
            <person name="Lewis B."/>
            <person name="Mehta T."/>
            <person name="Park D."/>
            <person name="Pearson M."/>
            <person name="Roberts A."/>
            <person name="Saif S."/>
            <person name="Shenoy N."/>
            <person name="Sisk P."/>
            <person name="Stolte C."/>
            <person name="Sykes S."/>
            <person name="Walk T."/>
            <person name="White J."/>
            <person name="Yandava C."/>
            <person name="Burger G."/>
            <person name="Gray M.W."/>
            <person name="Holland P.W.H."/>
            <person name="King N."/>
            <person name="Lang F.B.F."/>
            <person name="Roger A.J."/>
            <person name="Ruiz-Trillo I."/>
            <person name="Lander E."/>
            <person name="Nusbaum C."/>
        </authorList>
    </citation>
    <scope>NUCLEOTIDE SEQUENCE [LARGE SCALE GENOMIC DNA]</scope>
    <source>
        <strain evidence="4">ATCC 38327</strain>
    </source>
</reference>
<feature type="region of interest" description="Disordered" evidence="1">
    <location>
        <begin position="339"/>
        <end position="380"/>
    </location>
</feature>